<protein>
    <submittedName>
        <fullName evidence="1">Peroxiredoxin</fullName>
    </submittedName>
</protein>
<dbReference type="AlphaFoldDB" id="A0A2A2GAN0"/>
<evidence type="ECO:0000313" key="1">
    <source>
        <dbReference type="EMBL" id="PAU93907.1"/>
    </source>
</evidence>
<proteinExistence type="predicted"/>
<dbReference type="PANTHER" id="PTHR42830">
    <property type="entry name" value="OSMOTICALLY INDUCIBLE FAMILY PROTEIN"/>
    <property type="match status" value="1"/>
</dbReference>
<evidence type="ECO:0000313" key="2">
    <source>
        <dbReference type="Proteomes" id="UP000218831"/>
    </source>
</evidence>
<dbReference type="OrthoDB" id="9795405at2"/>
<sequence length="159" mass="17757">MAKYITTVSWSRDGQSFTDNQYKRVHQWEFDSGQTIRASASPDIVPVPLSDPSAVDPEEAFVAALSSCHMLWFLSIAAEAGFVVEQYVDKATGILSKDEQDKQAITQVTLFPHVSYKYSDAPSVEEHHNIHELADEKCFIANSVKTKVEIESSMSNKPM</sequence>
<organism evidence="1 2">
    <name type="scientific">Fodinibius salipaludis</name>
    <dbReference type="NCBI Taxonomy" id="2032627"/>
    <lineage>
        <taxon>Bacteria</taxon>
        <taxon>Pseudomonadati</taxon>
        <taxon>Balneolota</taxon>
        <taxon>Balneolia</taxon>
        <taxon>Balneolales</taxon>
        <taxon>Balneolaceae</taxon>
        <taxon>Fodinibius</taxon>
    </lineage>
</organism>
<dbReference type="Proteomes" id="UP000218831">
    <property type="component" value="Unassembled WGS sequence"/>
</dbReference>
<dbReference type="RefSeq" id="WP_095606583.1">
    <property type="nucleotide sequence ID" value="NZ_NSKE01000006.1"/>
</dbReference>
<name>A0A2A2GAN0_9BACT</name>
<comment type="caution">
    <text evidence="1">The sequence shown here is derived from an EMBL/GenBank/DDBJ whole genome shotgun (WGS) entry which is preliminary data.</text>
</comment>
<dbReference type="InterPro" id="IPR036102">
    <property type="entry name" value="OsmC/Ohrsf"/>
</dbReference>
<dbReference type="InterPro" id="IPR052707">
    <property type="entry name" value="OsmC_Ohr_Peroxiredoxin"/>
</dbReference>
<dbReference type="PANTHER" id="PTHR42830:SF2">
    <property type="entry name" value="OSMC_OHR FAMILY PROTEIN"/>
    <property type="match status" value="1"/>
</dbReference>
<dbReference type="Pfam" id="PF02566">
    <property type="entry name" value="OsmC"/>
    <property type="match status" value="1"/>
</dbReference>
<dbReference type="InterPro" id="IPR003718">
    <property type="entry name" value="OsmC/Ohr_fam"/>
</dbReference>
<dbReference type="InterPro" id="IPR015946">
    <property type="entry name" value="KH_dom-like_a/b"/>
</dbReference>
<reference evidence="1 2" key="1">
    <citation type="submission" date="2017-08" db="EMBL/GenBank/DDBJ databases">
        <title>Aliifodinibius alkalisoli sp. nov., isolated from saline alkaline soil.</title>
        <authorList>
            <person name="Liu D."/>
            <person name="Zhang G."/>
        </authorList>
    </citation>
    <scope>NUCLEOTIDE SEQUENCE [LARGE SCALE GENOMIC DNA]</scope>
    <source>
        <strain evidence="1 2">WN023</strain>
    </source>
</reference>
<accession>A0A2A2GAN0</accession>
<keyword evidence="2" id="KW-1185">Reference proteome</keyword>
<dbReference type="Gene3D" id="3.30.300.20">
    <property type="match status" value="1"/>
</dbReference>
<dbReference type="SUPFAM" id="SSF82784">
    <property type="entry name" value="OsmC-like"/>
    <property type="match status" value="1"/>
</dbReference>
<gene>
    <name evidence="1" type="ORF">CK503_09550</name>
</gene>
<dbReference type="EMBL" id="NSKE01000006">
    <property type="protein sequence ID" value="PAU93907.1"/>
    <property type="molecule type" value="Genomic_DNA"/>
</dbReference>